<dbReference type="InterPro" id="IPR050357">
    <property type="entry name" value="Arrestin_domain-protein"/>
</dbReference>
<dbReference type="Proteomes" id="UP000266861">
    <property type="component" value="Unassembled WGS sequence"/>
</dbReference>
<evidence type="ECO:0008006" key="3">
    <source>
        <dbReference type="Google" id="ProtNLM"/>
    </source>
</evidence>
<dbReference type="OrthoDB" id="2322297at2759"/>
<protein>
    <recommendedName>
        <fullName evidence="3">Arrestin-like N-terminal domain-containing protein</fullName>
    </recommendedName>
</protein>
<dbReference type="PANTHER" id="PTHR11188:SF17">
    <property type="entry name" value="FI21816P1"/>
    <property type="match status" value="1"/>
</dbReference>
<dbReference type="PANTHER" id="PTHR11188">
    <property type="entry name" value="ARRESTIN DOMAIN CONTAINING PROTEIN"/>
    <property type="match status" value="1"/>
</dbReference>
<comment type="caution">
    <text evidence="1">The sequence shown here is derived from an EMBL/GenBank/DDBJ whole genome shotgun (WGS) entry which is preliminary data.</text>
</comment>
<dbReference type="InterPro" id="IPR014752">
    <property type="entry name" value="Arrestin-like_C"/>
</dbReference>
<evidence type="ECO:0000313" key="1">
    <source>
        <dbReference type="EMBL" id="RHZ78216.1"/>
    </source>
</evidence>
<dbReference type="Gene3D" id="2.60.40.640">
    <property type="match status" value="1"/>
</dbReference>
<gene>
    <name evidence="1" type="ORF">Glove_166g154</name>
</gene>
<dbReference type="GO" id="GO:0015031">
    <property type="term" value="P:protein transport"/>
    <property type="evidence" value="ECO:0007669"/>
    <property type="project" value="TreeGrafter"/>
</dbReference>
<keyword evidence="2" id="KW-1185">Reference proteome</keyword>
<proteinExistence type="predicted"/>
<accession>A0A397IWR6</accession>
<name>A0A397IWR6_9GLOM</name>
<dbReference type="GO" id="GO:0005737">
    <property type="term" value="C:cytoplasm"/>
    <property type="evidence" value="ECO:0007669"/>
    <property type="project" value="TreeGrafter"/>
</dbReference>
<sequence>MSLNATNPFDSIAQTKGPNRSDYEAYSSKCFFSYPPNGTGFQTGYLGIGPSIVSGRFQLRYPKNRSINISKITLDLKGGEFFSYSKLDSVQTVNNNFFESNIVLWSSANYNNDNDNSELVSELDLRFKFKLDDDLPPSFTYNNIASNASTCGVIYMFEATIYNDNGIHKVIRCICPITRWSLPNLVKQPEPLIRPKYNNRRWNNLTNFGGSGGGGGNEIEDIIYDAKLENKTYNMGSTVNLLISLILPPTFTSSIKEVRLGIKEYQILQDSGYSVHLAKYKVADNVHKGKEFIKEVIVDEKDGGIKETRYLLDLELDIPKYDIMPDFDFDNIRELNHVKLEHQLKVRIKFGRFKSLILKSEILIKRSLSEKKLALAIKNGMIY</sequence>
<reference evidence="1 2" key="1">
    <citation type="submission" date="2018-08" db="EMBL/GenBank/DDBJ databases">
        <title>Genome and evolution of the arbuscular mycorrhizal fungus Diversispora epigaea (formerly Glomus versiforme) and its bacterial endosymbionts.</title>
        <authorList>
            <person name="Sun X."/>
            <person name="Fei Z."/>
            <person name="Harrison M."/>
        </authorList>
    </citation>
    <scope>NUCLEOTIDE SEQUENCE [LARGE SCALE GENOMIC DNA]</scope>
    <source>
        <strain evidence="1 2">IT104</strain>
    </source>
</reference>
<dbReference type="AlphaFoldDB" id="A0A397IWR6"/>
<evidence type="ECO:0000313" key="2">
    <source>
        <dbReference type="Proteomes" id="UP000266861"/>
    </source>
</evidence>
<dbReference type="EMBL" id="PQFF01000156">
    <property type="protein sequence ID" value="RHZ78216.1"/>
    <property type="molecule type" value="Genomic_DNA"/>
</dbReference>
<organism evidence="1 2">
    <name type="scientific">Diversispora epigaea</name>
    <dbReference type="NCBI Taxonomy" id="1348612"/>
    <lineage>
        <taxon>Eukaryota</taxon>
        <taxon>Fungi</taxon>
        <taxon>Fungi incertae sedis</taxon>
        <taxon>Mucoromycota</taxon>
        <taxon>Glomeromycotina</taxon>
        <taxon>Glomeromycetes</taxon>
        <taxon>Diversisporales</taxon>
        <taxon>Diversisporaceae</taxon>
        <taxon>Diversispora</taxon>
    </lineage>
</organism>